<gene>
    <name evidence="1" type="ORF">C7476_10822</name>
</gene>
<proteinExistence type="predicted"/>
<dbReference type="RefSeq" id="WP_114430698.1">
    <property type="nucleotide sequence ID" value="NZ_QPJM01000008.1"/>
</dbReference>
<name>A0A368YRJ4_9HYPH</name>
<reference evidence="1 2" key="1">
    <citation type="submission" date="2018-07" db="EMBL/GenBank/DDBJ databases">
        <title>Genomic Encyclopedia of Type Strains, Phase III (KMG-III): the genomes of soil and plant-associated and newly described type strains.</title>
        <authorList>
            <person name="Whitman W."/>
        </authorList>
    </citation>
    <scope>NUCLEOTIDE SEQUENCE [LARGE SCALE GENOMIC DNA]</scope>
    <source>
        <strain evidence="1 2">31-25a</strain>
    </source>
</reference>
<dbReference type="AlphaFoldDB" id="A0A368YRJ4"/>
<keyword evidence="2" id="KW-1185">Reference proteome</keyword>
<sequence>MPLRVHGAGPRWVVTLVARRKWTKMPNRIKVLFAAVAAIVEFVEPIENCQKSAVVSVLNGTHLALENVLSLFGGAPAIDGYT</sequence>
<dbReference type="EMBL" id="QPJM01000008">
    <property type="protein sequence ID" value="RCW82208.1"/>
    <property type="molecule type" value="Genomic_DNA"/>
</dbReference>
<evidence type="ECO:0000313" key="1">
    <source>
        <dbReference type="EMBL" id="RCW82208.1"/>
    </source>
</evidence>
<protein>
    <submittedName>
        <fullName evidence="1">Uncharacterized protein</fullName>
    </submittedName>
</protein>
<accession>A0A368YRJ4</accession>
<evidence type="ECO:0000313" key="2">
    <source>
        <dbReference type="Proteomes" id="UP000253324"/>
    </source>
</evidence>
<organism evidence="1 2">
    <name type="scientific">Phyllobacterium bourgognense</name>
    <dbReference type="NCBI Taxonomy" id="314236"/>
    <lineage>
        <taxon>Bacteria</taxon>
        <taxon>Pseudomonadati</taxon>
        <taxon>Pseudomonadota</taxon>
        <taxon>Alphaproteobacteria</taxon>
        <taxon>Hyphomicrobiales</taxon>
        <taxon>Phyllobacteriaceae</taxon>
        <taxon>Phyllobacterium</taxon>
    </lineage>
</organism>
<comment type="caution">
    <text evidence="1">The sequence shown here is derived from an EMBL/GenBank/DDBJ whole genome shotgun (WGS) entry which is preliminary data.</text>
</comment>
<dbReference type="Proteomes" id="UP000253324">
    <property type="component" value="Unassembled WGS sequence"/>
</dbReference>